<dbReference type="EMBL" id="CP136920">
    <property type="protein sequence ID" value="WOO43710.1"/>
    <property type="molecule type" value="Genomic_DNA"/>
</dbReference>
<evidence type="ECO:0000313" key="3">
    <source>
        <dbReference type="EMBL" id="WOO43710.1"/>
    </source>
</evidence>
<reference evidence="3 4" key="1">
    <citation type="submission" date="2023-10" db="EMBL/GenBank/DDBJ databases">
        <title>Rubellicoccus peritrichatus gen. nov., sp. nov., isolated from an algae of coral reef tank.</title>
        <authorList>
            <person name="Luo J."/>
        </authorList>
    </citation>
    <scope>NUCLEOTIDE SEQUENCE [LARGE SCALE GENOMIC DNA]</scope>
    <source>
        <strain evidence="3 4">CR14</strain>
    </source>
</reference>
<dbReference type="InterPro" id="IPR000757">
    <property type="entry name" value="Beta-glucanase-like"/>
</dbReference>
<dbReference type="Proteomes" id="UP001304300">
    <property type="component" value="Chromosome"/>
</dbReference>
<dbReference type="RefSeq" id="WP_317836308.1">
    <property type="nucleotide sequence ID" value="NZ_CP136920.1"/>
</dbReference>
<name>A0AAQ3QYE2_9BACT</name>
<dbReference type="AlphaFoldDB" id="A0AAQ3QYE2"/>
<evidence type="ECO:0000313" key="4">
    <source>
        <dbReference type="Proteomes" id="UP001304300"/>
    </source>
</evidence>
<protein>
    <recommendedName>
        <fullName evidence="2">GH16 domain-containing protein</fullName>
    </recommendedName>
</protein>
<keyword evidence="4" id="KW-1185">Reference proteome</keyword>
<dbReference type="GO" id="GO:0005975">
    <property type="term" value="P:carbohydrate metabolic process"/>
    <property type="evidence" value="ECO:0007669"/>
    <property type="project" value="InterPro"/>
</dbReference>
<sequence>MKTPAVVEQLHPKVELDGNEPLSAQPMINPTNEELVLVFEDDFNGDQLDLDVWKSREYGEAGIKHDTLRGPDNLEVRDGNLLLHVRKEEREHKGQKANWTAGYVYMQEPLPLNSYVEARFRPGNASGVNNAFWLACVNDPERTNVSNKYEIDIVETRRDVSKDNVGRAHLAWHDWKGYQYIFTEDGKHGHIAQGTNFYHPWGEYDVWGLWYGENEIIYTFNGKEVWRGRTHHEYIDQWWTGVGKFDKWHPDYEKEAYGRHGQDDWSYRAGYNGDRAKVIFSNIPWGSPWTPLTDEADGDVMAIDYLRIYRPRRLLNDEPSEVIVSTDEDHVQIQGDASQFSRDFVTLGGSSSIEFDLANPIAIERDFPYYFSLEVKKDSLTDFSIQFFNLLGATTLSARVDAENDLAIGLRDKPSDWHHKSAIFEKMASTKTAFPSSQSETPFFMTGEDTLLVIRVTPGDRNGRDAVSMMAFSLPLDEDIDEPYFYANIDSHGNTNVTNGWAINHKARSKAYLASVSLTNSGPGELSLGAFRSGNTFKSVLPDISSN</sequence>
<dbReference type="SUPFAM" id="SSF49899">
    <property type="entry name" value="Concanavalin A-like lectins/glucanases"/>
    <property type="match status" value="1"/>
</dbReference>
<evidence type="ECO:0000259" key="2">
    <source>
        <dbReference type="PROSITE" id="PS51762"/>
    </source>
</evidence>
<dbReference type="PROSITE" id="PS51762">
    <property type="entry name" value="GH16_2"/>
    <property type="match status" value="1"/>
</dbReference>
<accession>A0AAQ3QYE2</accession>
<dbReference type="GO" id="GO:0004553">
    <property type="term" value="F:hydrolase activity, hydrolyzing O-glycosyl compounds"/>
    <property type="evidence" value="ECO:0007669"/>
    <property type="project" value="InterPro"/>
</dbReference>
<dbReference type="KEGG" id="puo:RZN69_11480"/>
<organism evidence="3 4">
    <name type="scientific">Rubellicoccus peritrichatus</name>
    <dbReference type="NCBI Taxonomy" id="3080537"/>
    <lineage>
        <taxon>Bacteria</taxon>
        <taxon>Pseudomonadati</taxon>
        <taxon>Verrucomicrobiota</taxon>
        <taxon>Opitutia</taxon>
        <taxon>Puniceicoccales</taxon>
        <taxon>Cerasicoccaceae</taxon>
        <taxon>Rubellicoccus</taxon>
    </lineage>
</organism>
<proteinExistence type="inferred from homology"/>
<feature type="domain" description="GH16" evidence="2">
    <location>
        <begin position="15"/>
        <end position="314"/>
    </location>
</feature>
<dbReference type="Gene3D" id="2.60.120.200">
    <property type="match status" value="1"/>
</dbReference>
<gene>
    <name evidence="3" type="ORF">RZN69_11480</name>
</gene>
<comment type="similarity">
    <text evidence="1">Belongs to the glycosyl hydrolase 16 family.</text>
</comment>
<evidence type="ECO:0000256" key="1">
    <source>
        <dbReference type="ARBA" id="ARBA00006865"/>
    </source>
</evidence>
<dbReference type="InterPro" id="IPR013320">
    <property type="entry name" value="ConA-like_dom_sf"/>
</dbReference>